<feature type="domain" description="Deacetylase sirtuin-type" evidence="5">
    <location>
        <begin position="1"/>
        <end position="247"/>
    </location>
</feature>
<dbReference type="SUPFAM" id="SSF52467">
    <property type="entry name" value="DHS-like NAD/FAD-binding domain"/>
    <property type="match status" value="1"/>
</dbReference>
<dbReference type="PANTHER" id="PTHR11085">
    <property type="entry name" value="NAD-DEPENDENT PROTEIN DEACYLASE SIRTUIN-5, MITOCHONDRIAL-RELATED"/>
    <property type="match status" value="1"/>
</dbReference>
<evidence type="ECO:0000313" key="6">
    <source>
        <dbReference type="EMBL" id="MFD1799929.1"/>
    </source>
</evidence>
<dbReference type="EC" id="2.3.1.286" evidence="1"/>
<evidence type="ECO:0000313" key="7">
    <source>
        <dbReference type="Proteomes" id="UP001597285"/>
    </source>
</evidence>
<organism evidence="6 7">
    <name type="scientific">Carnobacterium antarcticum</name>
    <dbReference type="NCBI Taxonomy" id="2126436"/>
    <lineage>
        <taxon>Bacteria</taxon>
        <taxon>Bacillati</taxon>
        <taxon>Bacillota</taxon>
        <taxon>Bacilli</taxon>
        <taxon>Lactobacillales</taxon>
        <taxon>Carnobacteriaceae</taxon>
        <taxon>Carnobacterium</taxon>
    </lineage>
</organism>
<dbReference type="NCBIfam" id="NF001752">
    <property type="entry name" value="PRK00481.1-1"/>
    <property type="match status" value="1"/>
</dbReference>
<comment type="caution">
    <text evidence="4">Lacks conserved residue(s) required for the propagation of feature annotation.</text>
</comment>
<dbReference type="PANTHER" id="PTHR11085:SF4">
    <property type="entry name" value="NAD-DEPENDENT PROTEIN DEACYLASE"/>
    <property type="match status" value="1"/>
</dbReference>
<dbReference type="InterPro" id="IPR003000">
    <property type="entry name" value="Sirtuin"/>
</dbReference>
<dbReference type="GO" id="GO:0034979">
    <property type="term" value="F:NAD-dependent protein lysine deacetylase activity"/>
    <property type="evidence" value="ECO:0007669"/>
    <property type="project" value="UniProtKB-EC"/>
</dbReference>
<dbReference type="InterPro" id="IPR050134">
    <property type="entry name" value="NAD-dep_sirtuin_deacylases"/>
</dbReference>
<gene>
    <name evidence="6" type="ORF">ACFSBK_08715</name>
</gene>
<dbReference type="Gene3D" id="3.30.1600.10">
    <property type="entry name" value="SIR2/SIRT2 'Small Domain"/>
    <property type="match status" value="1"/>
</dbReference>
<dbReference type="InterPro" id="IPR026591">
    <property type="entry name" value="Sirtuin_cat_small_dom_sf"/>
</dbReference>
<keyword evidence="7" id="KW-1185">Reference proteome</keyword>
<evidence type="ECO:0000256" key="4">
    <source>
        <dbReference type="PROSITE-ProRule" id="PRU00236"/>
    </source>
</evidence>
<protein>
    <recommendedName>
        <fullName evidence="1">protein acetyllysine N-acetyltransferase</fullName>
        <ecNumber evidence="1">2.3.1.286</ecNumber>
    </recommendedName>
</protein>
<dbReference type="EMBL" id="JBHUFF010000014">
    <property type="protein sequence ID" value="MFD1799929.1"/>
    <property type="molecule type" value="Genomic_DNA"/>
</dbReference>
<dbReference type="RefSeq" id="WP_058919952.1">
    <property type="nucleotide sequence ID" value="NZ_JBHSQC010000015.1"/>
</dbReference>
<accession>A0ABW4NP66</accession>
<keyword evidence="6" id="KW-0012">Acyltransferase</keyword>
<evidence type="ECO:0000259" key="5">
    <source>
        <dbReference type="PROSITE" id="PS50305"/>
    </source>
</evidence>
<sequence length="247" mass="27578">MTTQIETLQKLINEAKSIAFFGGAGVSTESGLPDYRSNTGTYTELEQQQLDPKKVMSKRFLMEHPEKFFNRPNTRKTPLLPKPNAAHLYLAELEKKGKDVRIITQNVDGLHQVAGSKLVIELHGNNRHFHCMKCGREYPYNEIQRDEQNIPRCPIDNGIIRADVILFGENLKPGVLDRAKKIMASSDLLIIAGTSLTVNPSKNLIHYFEGNHVVVINKTPLDLDLTVDLTIEGAVGEIFSQLSASSI</sequence>
<dbReference type="CDD" id="cd01407">
    <property type="entry name" value="SIR2-fam"/>
    <property type="match status" value="1"/>
</dbReference>
<dbReference type="Pfam" id="PF02146">
    <property type="entry name" value="SIR2"/>
    <property type="match status" value="1"/>
</dbReference>
<proteinExistence type="predicted"/>
<evidence type="ECO:0000256" key="3">
    <source>
        <dbReference type="ARBA" id="ARBA00023027"/>
    </source>
</evidence>
<dbReference type="Proteomes" id="UP001597285">
    <property type="component" value="Unassembled WGS sequence"/>
</dbReference>
<dbReference type="InterPro" id="IPR026590">
    <property type="entry name" value="Ssirtuin_cat_dom"/>
</dbReference>
<dbReference type="Gene3D" id="3.40.50.1220">
    <property type="entry name" value="TPP-binding domain"/>
    <property type="match status" value="1"/>
</dbReference>
<keyword evidence="2 6" id="KW-0808">Transferase</keyword>
<keyword evidence="3" id="KW-0520">NAD</keyword>
<name>A0ABW4NP66_9LACT</name>
<dbReference type="InterPro" id="IPR029035">
    <property type="entry name" value="DHS-like_NAD/FAD-binding_dom"/>
</dbReference>
<evidence type="ECO:0000256" key="1">
    <source>
        <dbReference type="ARBA" id="ARBA00012928"/>
    </source>
</evidence>
<comment type="caution">
    <text evidence="6">The sequence shown here is derived from an EMBL/GenBank/DDBJ whole genome shotgun (WGS) entry which is preliminary data.</text>
</comment>
<evidence type="ECO:0000256" key="2">
    <source>
        <dbReference type="ARBA" id="ARBA00022679"/>
    </source>
</evidence>
<reference evidence="7" key="1">
    <citation type="journal article" date="2019" name="Int. J. Syst. Evol. Microbiol.">
        <title>The Global Catalogue of Microorganisms (GCM) 10K type strain sequencing project: providing services to taxonomists for standard genome sequencing and annotation.</title>
        <authorList>
            <consortium name="The Broad Institute Genomics Platform"/>
            <consortium name="The Broad Institute Genome Sequencing Center for Infectious Disease"/>
            <person name="Wu L."/>
            <person name="Ma J."/>
        </authorList>
    </citation>
    <scope>NUCLEOTIDE SEQUENCE [LARGE SCALE GENOMIC DNA]</scope>
    <source>
        <strain evidence="7">KCTC 42143</strain>
    </source>
</reference>
<dbReference type="PROSITE" id="PS50305">
    <property type="entry name" value="SIRTUIN"/>
    <property type="match status" value="1"/>
</dbReference>